<feature type="domain" description="Aminotransferase class V" evidence="9">
    <location>
        <begin position="6"/>
        <end position="362"/>
    </location>
</feature>
<evidence type="ECO:0000256" key="4">
    <source>
        <dbReference type="ARBA" id="ARBA00022679"/>
    </source>
</evidence>
<dbReference type="GO" id="GO:0051536">
    <property type="term" value="F:iron-sulfur cluster binding"/>
    <property type="evidence" value="ECO:0007669"/>
    <property type="project" value="UniProtKB-KW"/>
</dbReference>
<gene>
    <name evidence="10" type="primary">iscS</name>
    <name evidence="10" type="ORF">CARN1_2581</name>
</gene>
<dbReference type="InterPro" id="IPR015424">
    <property type="entry name" value="PyrdxlP-dep_Trfase"/>
</dbReference>
<comment type="similarity">
    <text evidence="2">Belongs to the class-V pyridoxal-phosphate-dependent aminotransferase family. NifS/IscS subfamily.</text>
</comment>
<dbReference type="InterPro" id="IPR015422">
    <property type="entry name" value="PyrdxlP-dep_Trfase_small"/>
</dbReference>
<comment type="caution">
    <text evidence="10">The sequence shown here is derived from an EMBL/GenBank/DDBJ whole genome shotgun (WGS) entry which is preliminary data.</text>
</comment>
<evidence type="ECO:0000313" key="10">
    <source>
        <dbReference type="EMBL" id="CBH75511.1"/>
    </source>
</evidence>
<accession>E6PGC3</accession>
<evidence type="ECO:0000256" key="8">
    <source>
        <dbReference type="ARBA" id="ARBA00023014"/>
    </source>
</evidence>
<dbReference type="Gene3D" id="3.90.1150.10">
    <property type="entry name" value="Aspartate Aminotransferase, domain 1"/>
    <property type="match status" value="1"/>
</dbReference>
<dbReference type="SUPFAM" id="SSF53383">
    <property type="entry name" value="PLP-dependent transferases"/>
    <property type="match status" value="1"/>
</dbReference>
<evidence type="ECO:0000256" key="3">
    <source>
        <dbReference type="ARBA" id="ARBA00012239"/>
    </source>
</evidence>
<keyword evidence="6" id="KW-0663">Pyridoxal phosphate</keyword>
<evidence type="ECO:0000259" key="9">
    <source>
        <dbReference type="Pfam" id="PF00266"/>
    </source>
</evidence>
<dbReference type="AlphaFoldDB" id="E6PGC3"/>
<evidence type="ECO:0000256" key="7">
    <source>
        <dbReference type="ARBA" id="ARBA00023004"/>
    </source>
</evidence>
<evidence type="ECO:0000256" key="5">
    <source>
        <dbReference type="ARBA" id="ARBA00022723"/>
    </source>
</evidence>
<proteinExistence type="inferred from homology"/>
<keyword evidence="5" id="KW-0479">Metal-binding</keyword>
<keyword evidence="8" id="KW-0411">Iron-sulfur</keyword>
<dbReference type="Gene3D" id="3.40.640.10">
    <property type="entry name" value="Type I PLP-dependent aspartate aminotransferase-like (Major domain)"/>
    <property type="match status" value="1"/>
</dbReference>
<dbReference type="InterPro" id="IPR015421">
    <property type="entry name" value="PyrdxlP-dep_Trfase_major"/>
</dbReference>
<evidence type="ECO:0000256" key="2">
    <source>
        <dbReference type="ARBA" id="ARBA00006490"/>
    </source>
</evidence>
<organism evidence="10">
    <name type="scientific">mine drainage metagenome</name>
    <dbReference type="NCBI Taxonomy" id="410659"/>
    <lineage>
        <taxon>unclassified sequences</taxon>
        <taxon>metagenomes</taxon>
        <taxon>ecological metagenomes</taxon>
    </lineage>
</organism>
<keyword evidence="7" id="KW-0408">Iron</keyword>
<dbReference type="PANTHER" id="PTHR11601:SF34">
    <property type="entry name" value="CYSTEINE DESULFURASE"/>
    <property type="match status" value="1"/>
</dbReference>
<dbReference type="EC" id="2.8.1.7" evidence="3"/>
<dbReference type="PROSITE" id="PS00595">
    <property type="entry name" value="AA_TRANSFER_CLASS_5"/>
    <property type="match status" value="1"/>
</dbReference>
<dbReference type="InterPro" id="IPR016454">
    <property type="entry name" value="Cysteine_dSase"/>
</dbReference>
<dbReference type="EMBL" id="CABL01000011">
    <property type="protein sequence ID" value="CBH75511.1"/>
    <property type="molecule type" value="Genomic_DNA"/>
</dbReference>
<sequence>MMRERIYLDHAATTPISAAARDAYLHAIESDFNPSSLHAEGRAAHALLDDARDRVARALGVPRKNIRFTGGGSESDSLAILGAARSTRDRSRRRILVSATEHHAVLHAARALAGEGFEIVALPVDGEGRLDADAYRRELDERTFLVSIHLANNETGVLQPIPALAALAGSAGALFHTDAVQAARWIDCSLETLGVDLLSISGHKFGAPKGVGVLAMRGAIALEPLIYGGGQEYGARAGTENVPGISALAAALDRAIEGRFEAVRRVTALRESFEERARRAISGLHVNGAAALRLPNISSFAIPGIESEALLMRLDLDGIAASAGSACTSGVFEPSHAIAAMGLDAALQRGVVRFSFSPDTEERALAAAGEIFARAVDRVR</sequence>
<dbReference type="InterPro" id="IPR020578">
    <property type="entry name" value="Aminotrans_V_PyrdxlP_BS"/>
</dbReference>
<name>E6PGC3_9ZZZZ</name>
<comment type="cofactor">
    <cofactor evidence="1">
        <name>pyridoxal 5'-phosphate</name>
        <dbReference type="ChEBI" id="CHEBI:597326"/>
    </cofactor>
</comment>
<evidence type="ECO:0000256" key="6">
    <source>
        <dbReference type="ARBA" id="ARBA00022898"/>
    </source>
</evidence>
<keyword evidence="4 10" id="KW-0808">Transferase</keyword>
<reference evidence="10" key="1">
    <citation type="submission" date="2009-10" db="EMBL/GenBank/DDBJ databases">
        <title>Diversity of trophic interactions inside an arsenic-rich microbial ecosystem.</title>
        <authorList>
            <person name="Bertin P.N."/>
            <person name="Heinrich-Salmeron A."/>
            <person name="Pelletier E."/>
            <person name="Goulhen-Chollet F."/>
            <person name="Arsene-Ploetze F."/>
            <person name="Gallien S."/>
            <person name="Calteau A."/>
            <person name="Vallenet D."/>
            <person name="Casiot C."/>
            <person name="Chane-Woon-Ming B."/>
            <person name="Giloteaux L."/>
            <person name="Barakat M."/>
            <person name="Bonnefoy V."/>
            <person name="Bruneel O."/>
            <person name="Chandler M."/>
            <person name="Cleiss J."/>
            <person name="Duran R."/>
            <person name="Elbaz-Poulichet F."/>
            <person name="Fonknechten N."/>
            <person name="Lauga B."/>
            <person name="Mornico D."/>
            <person name="Ortet P."/>
            <person name="Schaeffer C."/>
            <person name="Siguier P."/>
            <person name="Alexander Thil Smith A."/>
            <person name="Van Dorsselaer A."/>
            <person name="Weissenbach J."/>
            <person name="Medigue C."/>
            <person name="Le Paslier D."/>
        </authorList>
    </citation>
    <scope>NUCLEOTIDE SEQUENCE</scope>
</reference>
<dbReference type="PANTHER" id="PTHR11601">
    <property type="entry name" value="CYSTEINE DESULFURYLASE FAMILY MEMBER"/>
    <property type="match status" value="1"/>
</dbReference>
<dbReference type="GO" id="GO:0031071">
    <property type="term" value="F:cysteine desulfurase activity"/>
    <property type="evidence" value="ECO:0007669"/>
    <property type="project" value="UniProtKB-EC"/>
</dbReference>
<dbReference type="InterPro" id="IPR000192">
    <property type="entry name" value="Aminotrans_V_dom"/>
</dbReference>
<dbReference type="Gene3D" id="1.10.260.50">
    <property type="match status" value="1"/>
</dbReference>
<evidence type="ECO:0000256" key="1">
    <source>
        <dbReference type="ARBA" id="ARBA00001933"/>
    </source>
</evidence>
<dbReference type="Pfam" id="PF00266">
    <property type="entry name" value="Aminotran_5"/>
    <property type="match status" value="1"/>
</dbReference>
<protein>
    <recommendedName>
        <fullName evidence="3">cysteine desulfurase</fullName>
        <ecNumber evidence="3">2.8.1.7</ecNumber>
    </recommendedName>
</protein>
<dbReference type="PIRSF" id="PIRSF005572">
    <property type="entry name" value="NifS"/>
    <property type="match status" value="1"/>
</dbReference>
<dbReference type="GO" id="GO:0046872">
    <property type="term" value="F:metal ion binding"/>
    <property type="evidence" value="ECO:0007669"/>
    <property type="project" value="UniProtKB-KW"/>
</dbReference>